<comment type="caution">
    <text evidence="11">Lacks conserved residue(s) required for the propagation of feature annotation.</text>
</comment>
<dbReference type="InterPro" id="IPR022937">
    <property type="entry name" value="Mevalonate_kinase_arc"/>
</dbReference>
<proteinExistence type="inferred from homology"/>
<dbReference type="PANTHER" id="PTHR43290">
    <property type="entry name" value="MEVALONATE KINASE"/>
    <property type="match status" value="1"/>
</dbReference>
<evidence type="ECO:0000256" key="8">
    <source>
        <dbReference type="ARBA" id="ARBA00023098"/>
    </source>
</evidence>
<comment type="similarity">
    <text evidence="11">Belongs to the GHMP kinase family. Mevalonate kinase subfamily.</text>
</comment>
<feature type="domain" description="GHMP kinase N-terminal" evidence="12">
    <location>
        <begin position="82"/>
        <end position="168"/>
    </location>
</feature>
<dbReference type="InterPro" id="IPR013750">
    <property type="entry name" value="GHMP_kinase_C_dom"/>
</dbReference>
<comment type="cofactor">
    <cofactor evidence="11">
        <name>Mg(2+)</name>
        <dbReference type="ChEBI" id="CHEBI:18420"/>
    </cofactor>
</comment>
<dbReference type="EMBL" id="DSDY01000021">
    <property type="protein sequence ID" value="HDS10109.1"/>
    <property type="molecule type" value="Genomic_DNA"/>
</dbReference>
<dbReference type="UniPathway" id="UPA00057">
    <property type="reaction ID" value="UER00098"/>
</dbReference>
<dbReference type="GO" id="GO:0005975">
    <property type="term" value="P:carbohydrate metabolic process"/>
    <property type="evidence" value="ECO:0007669"/>
    <property type="project" value="UniProtKB-ARBA"/>
</dbReference>
<feature type="domain" description="GHMP kinase C-terminal" evidence="13">
    <location>
        <begin position="237"/>
        <end position="311"/>
    </location>
</feature>
<dbReference type="Pfam" id="PF10509">
    <property type="entry name" value="GalKase_gal_bdg"/>
    <property type="match status" value="1"/>
</dbReference>
<dbReference type="NCBIfam" id="TIGR00549">
    <property type="entry name" value="mevalon_kin"/>
    <property type="match status" value="1"/>
</dbReference>
<dbReference type="InterPro" id="IPR036554">
    <property type="entry name" value="GHMP_kinase_C_sf"/>
</dbReference>
<dbReference type="SUPFAM" id="SSF54211">
    <property type="entry name" value="Ribosomal protein S5 domain 2-like"/>
    <property type="match status" value="1"/>
</dbReference>
<evidence type="ECO:0000259" key="12">
    <source>
        <dbReference type="Pfam" id="PF00288"/>
    </source>
</evidence>
<evidence type="ECO:0000256" key="10">
    <source>
        <dbReference type="ARBA" id="ARBA00029438"/>
    </source>
</evidence>
<dbReference type="Pfam" id="PF08544">
    <property type="entry name" value="GHMP_kinases_C"/>
    <property type="match status" value="1"/>
</dbReference>
<dbReference type="PANTHER" id="PTHR43290:SF2">
    <property type="entry name" value="MEVALONATE KINASE"/>
    <property type="match status" value="1"/>
</dbReference>
<protein>
    <recommendedName>
        <fullName evidence="11">Mevalonate kinase</fullName>
        <shortName evidence="11">MK</shortName>
        <shortName evidence="11">MVK</shortName>
        <ecNumber evidence="11">2.7.1.36</ecNumber>
    </recommendedName>
</protein>
<dbReference type="EC" id="2.7.1.36" evidence="11"/>
<gene>
    <name evidence="11 15" type="primary">mvk</name>
    <name evidence="15" type="ORF">ENO04_00570</name>
</gene>
<dbReference type="PRINTS" id="PR00959">
    <property type="entry name" value="MEVGALKINASE"/>
</dbReference>
<reference evidence="15" key="1">
    <citation type="journal article" date="2020" name="mSystems">
        <title>Genome- and Community-Level Interaction Insights into Carbon Utilization and Element Cycling Functions of Hydrothermarchaeota in Hydrothermal Sediment.</title>
        <authorList>
            <person name="Zhou Z."/>
            <person name="Liu Y."/>
            <person name="Xu W."/>
            <person name="Pan J."/>
            <person name="Luo Z.H."/>
            <person name="Li M."/>
        </authorList>
    </citation>
    <scope>NUCLEOTIDE SEQUENCE [LARGE SCALE GENOMIC DNA]</scope>
    <source>
        <strain evidence="15">SpSt-123</strain>
    </source>
</reference>
<dbReference type="PIRSF" id="PIRSF000530">
    <property type="entry name" value="Galactokinase"/>
    <property type="match status" value="1"/>
</dbReference>
<keyword evidence="4 11" id="KW-0547">Nucleotide-binding</keyword>
<dbReference type="AlphaFoldDB" id="A0A7C1I6N4"/>
<feature type="active site" description="Proton acceptor" evidence="11">
    <location>
        <position position="160"/>
    </location>
</feature>
<comment type="function">
    <text evidence="11">Catalyzes the phosphorylation of (R)-mevalonate (MVA) to (R)-mevalonate 5-phosphate (MVAP). Functions in the mevalonate (MVA) pathway leading to isopentenyl diphosphate (IPP), a key precursor for the biosynthesis of isoprenoid compounds such as archaeal membrane lipids.</text>
</comment>
<keyword evidence="8 11" id="KW-0443">Lipid metabolism</keyword>
<keyword evidence="3 11" id="KW-0808">Transferase</keyword>
<dbReference type="GO" id="GO:0019287">
    <property type="term" value="P:isopentenyl diphosphate biosynthetic process, mevalonate pathway"/>
    <property type="evidence" value="ECO:0007669"/>
    <property type="project" value="UniProtKB-UniRule"/>
</dbReference>
<dbReference type="GO" id="GO:0005829">
    <property type="term" value="C:cytosol"/>
    <property type="evidence" value="ECO:0007669"/>
    <property type="project" value="TreeGrafter"/>
</dbReference>
<dbReference type="InterPro" id="IPR014721">
    <property type="entry name" value="Ribsml_uS5_D2-typ_fold_subgr"/>
</dbReference>
<name>A0A7C1I6N4_9CREN</name>
<keyword evidence="7 11" id="KW-0460">Magnesium</keyword>
<comment type="caution">
    <text evidence="15">The sequence shown here is derived from an EMBL/GenBank/DDBJ whole genome shotgun (WGS) entry which is preliminary data.</text>
</comment>
<evidence type="ECO:0000256" key="6">
    <source>
        <dbReference type="ARBA" id="ARBA00022840"/>
    </source>
</evidence>
<comment type="subunit">
    <text evidence="11">Homodimer.</text>
</comment>
<evidence type="ECO:0000256" key="9">
    <source>
        <dbReference type="ARBA" id="ARBA00023229"/>
    </source>
</evidence>
<comment type="catalytic activity">
    <reaction evidence="11">
        <text>(R)-mevalonate + ATP = (R)-5-phosphomevalonate + ADP + H(+)</text>
        <dbReference type="Rhea" id="RHEA:17065"/>
        <dbReference type="ChEBI" id="CHEBI:15378"/>
        <dbReference type="ChEBI" id="CHEBI:30616"/>
        <dbReference type="ChEBI" id="CHEBI:36464"/>
        <dbReference type="ChEBI" id="CHEBI:58146"/>
        <dbReference type="ChEBI" id="CHEBI:456216"/>
        <dbReference type="EC" id="2.7.1.36"/>
    </reaction>
</comment>
<sequence>MRVTASAPGKITLFGEHAVVYGYPALVVAINKRIYAIAELRSDDVVKISAKDLRVPGIVVSYVGNEVVLETDYGAVLPAIAYINKAIEITSEYLGVKRGVNIEIKSEMPVGAGLGTSAAVAVSTIAAYAAVNGYELKPEEIADLGWKVEKAVQGIASPMDTSITSLGGFLKVRYKDNAVERIPISIGKNLPLIIGYVEREAKTRDMVALVRDRLNRYPDIYGRILEMIGIIVEKANQALTSNDFKQLGELMNLNHALLEALGVSTRKLNELVYIAREAGAYGAKLTGAGGGGCVIALVPEKQDLVELAMRIHGSMVMKTELGDEGVRIDKVEIS</sequence>
<keyword evidence="6 11" id="KW-0067">ATP-binding</keyword>
<keyword evidence="1 11" id="KW-0963">Cytoplasm</keyword>
<evidence type="ECO:0000256" key="11">
    <source>
        <dbReference type="HAMAP-Rule" id="MF_00217"/>
    </source>
</evidence>
<evidence type="ECO:0000259" key="13">
    <source>
        <dbReference type="Pfam" id="PF08544"/>
    </source>
</evidence>
<dbReference type="InterPro" id="IPR006204">
    <property type="entry name" value="GHMP_kinase_N_dom"/>
</dbReference>
<evidence type="ECO:0000256" key="4">
    <source>
        <dbReference type="ARBA" id="ARBA00022741"/>
    </source>
</evidence>
<dbReference type="InterPro" id="IPR006206">
    <property type="entry name" value="Mevalonate/galactokinase"/>
</dbReference>
<keyword evidence="5 11" id="KW-0418">Kinase</keyword>
<feature type="domain" description="Galactokinase N-terminal" evidence="14">
    <location>
        <begin position="4"/>
        <end position="38"/>
    </location>
</feature>
<evidence type="ECO:0000256" key="1">
    <source>
        <dbReference type="ARBA" id="ARBA00022490"/>
    </source>
</evidence>
<evidence type="ECO:0000256" key="3">
    <source>
        <dbReference type="ARBA" id="ARBA00022679"/>
    </source>
</evidence>
<dbReference type="Gene3D" id="3.30.230.10">
    <property type="match status" value="1"/>
</dbReference>
<dbReference type="GO" id="GO:0004496">
    <property type="term" value="F:mevalonate kinase activity"/>
    <property type="evidence" value="ECO:0007669"/>
    <property type="project" value="UniProtKB-UniRule"/>
</dbReference>
<dbReference type="InterPro" id="IPR019539">
    <property type="entry name" value="GalKase_N"/>
</dbReference>
<accession>A0A7C1I6N4</accession>
<dbReference type="GO" id="GO:0000287">
    <property type="term" value="F:magnesium ion binding"/>
    <property type="evidence" value="ECO:0007669"/>
    <property type="project" value="UniProtKB-UniRule"/>
</dbReference>
<dbReference type="GO" id="GO:0005524">
    <property type="term" value="F:ATP binding"/>
    <property type="evidence" value="ECO:0007669"/>
    <property type="project" value="UniProtKB-UniRule"/>
</dbReference>
<dbReference type="HAMAP" id="MF_00217">
    <property type="entry name" value="Mevalonate_kinase"/>
    <property type="match status" value="1"/>
</dbReference>
<dbReference type="Gene3D" id="3.30.70.890">
    <property type="entry name" value="GHMP kinase, C-terminal domain"/>
    <property type="match status" value="1"/>
</dbReference>
<keyword evidence="2 11" id="KW-0444">Lipid biosynthesis</keyword>
<evidence type="ECO:0000256" key="5">
    <source>
        <dbReference type="ARBA" id="ARBA00022777"/>
    </source>
</evidence>
<keyword evidence="9 11" id="KW-0414">Isoprene biosynthesis</keyword>
<evidence type="ECO:0000256" key="7">
    <source>
        <dbReference type="ARBA" id="ARBA00022842"/>
    </source>
</evidence>
<dbReference type="InterPro" id="IPR020568">
    <property type="entry name" value="Ribosomal_Su5_D2-typ_SF"/>
</dbReference>
<dbReference type="InterPro" id="IPR006205">
    <property type="entry name" value="Mev_gal_kin"/>
</dbReference>
<evidence type="ECO:0000259" key="14">
    <source>
        <dbReference type="Pfam" id="PF10509"/>
    </source>
</evidence>
<dbReference type="SUPFAM" id="SSF55060">
    <property type="entry name" value="GHMP Kinase, C-terminal domain"/>
    <property type="match status" value="1"/>
</dbReference>
<comment type="pathway">
    <text evidence="10 11">Isoprenoid biosynthesis; isopentenyl diphosphate biosynthesis via mevalonate pathway; isopentenyl diphosphate from (R)-mevalonate: step 1/3.</text>
</comment>
<evidence type="ECO:0000256" key="2">
    <source>
        <dbReference type="ARBA" id="ARBA00022516"/>
    </source>
</evidence>
<evidence type="ECO:0000313" key="15">
    <source>
        <dbReference type="EMBL" id="HDS10109.1"/>
    </source>
</evidence>
<organism evidence="15">
    <name type="scientific">Fervidicoccus fontis</name>
    <dbReference type="NCBI Taxonomy" id="683846"/>
    <lineage>
        <taxon>Archaea</taxon>
        <taxon>Thermoproteota</taxon>
        <taxon>Thermoprotei</taxon>
        <taxon>Fervidicoccales</taxon>
        <taxon>Fervidicoccaceae</taxon>
        <taxon>Fervidicoccus</taxon>
    </lineage>
</organism>
<comment type="subcellular location">
    <subcellularLocation>
        <location evidence="11">Cytoplasm</location>
    </subcellularLocation>
</comment>
<dbReference type="Pfam" id="PF00288">
    <property type="entry name" value="GHMP_kinases_N"/>
    <property type="match status" value="1"/>
</dbReference>